<dbReference type="Proteomes" id="UP000248706">
    <property type="component" value="Unassembled WGS sequence"/>
</dbReference>
<evidence type="ECO:0000256" key="1">
    <source>
        <dbReference type="SAM" id="MobiDB-lite"/>
    </source>
</evidence>
<evidence type="ECO:0000313" key="3">
    <source>
        <dbReference type="EMBL" id="RAQ97101.1"/>
    </source>
</evidence>
<sequence>MRIRHVTRASGQSGRGRATRSKADAAQASAPGQGWQPTSLPDRGTGWRPWLGEREYDDERYLRPALPRRRHSSPARVGPDEPGTPDEPQACPAKREVSGPDLAAVVEQERAERLAVLKTRVAAGTYEVDSVALARRMLGYH</sequence>
<proteinExistence type="predicted"/>
<feature type="region of interest" description="Disordered" evidence="1">
    <location>
        <begin position="1"/>
        <end position="97"/>
    </location>
</feature>
<dbReference type="EMBL" id="MCIF01000002">
    <property type="protein sequence ID" value="RAQ97101.1"/>
    <property type="molecule type" value="Genomic_DNA"/>
</dbReference>
<protein>
    <recommendedName>
        <fullName evidence="2">Anti-sigma-28 factor FlgM C-terminal domain-containing protein</fullName>
    </recommendedName>
</protein>
<dbReference type="Pfam" id="PF04316">
    <property type="entry name" value="FlgM"/>
    <property type="match status" value="1"/>
</dbReference>
<dbReference type="AlphaFoldDB" id="A0A328VJM2"/>
<feature type="domain" description="Anti-sigma-28 factor FlgM C-terminal" evidence="2">
    <location>
        <begin position="107"/>
        <end position="138"/>
    </location>
</feature>
<reference evidence="3 4" key="1">
    <citation type="submission" date="2016-08" db="EMBL/GenBank/DDBJ databases">
        <title>Analysis of Carbohydrate Active Enzymes in Thermogemmatispora T81 Reveals Carbohydrate Degradation Ability.</title>
        <authorList>
            <person name="Tomazini A."/>
            <person name="Lal S."/>
            <person name="Stott M."/>
            <person name="Henrissat B."/>
            <person name="Polikarpov I."/>
            <person name="Sparling R."/>
            <person name="Levin D.B."/>
        </authorList>
    </citation>
    <scope>NUCLEOTIDE SEQUENCE [LARGE SCALE GENOMIC DNA]</scope>
    <source>
        <strain evidence="3 4">T81</strain>
    </source>
</reference>
<accession>A0A328VJM2</accession>
<dbReference type="InterPro" id="IPR035890">
    <property type="entry name" value="Anti-sigma-28_factor_FlgM_sf"/>
</dbReference>
<evidence type="ECO:0000313" key="4">
    <source>
        <dbReference type="Proteomes" id="UP000248706"/>
    </source>
</evidence>
<keyword evidence="4" id="KW-1185">Reference proteome</keyword>
<dbReference type="SUPFAM" id="SSF101498">
    <property type="entry name" value="Anti-sigma factor FlgM"/>
    <property type="match status" value="1"/>
</dbReference>
<dbReference type="RefSeq" id="WP_112431216.1">
    <property type="nucleotide sequence ID" value="NZ_MCIF01000002.1"/>
</dbReference>
<gene>
    <name evidence="3" type="ORF">A4R35_16300</name>
</gene>
<feature type="compositionally biased region" description="Basic and acidic residues" evidence="1">
    <location>
        <begin position="51"/>
        <end position="62"/>
    </location>
</feature>
<evidence type="ECO:0000259" key="2">
    <source>
        <dbReference type="Pfam" id="PF04316"/>
    </source>
</evidence>
<name>A0A328VJM2_9CHLR</name>
<comment type="caution">
    <text evidence="3">The sequence shown here is derived from an EMBL/GenBank/DDBJ whole genome shotgun (WGS) entry which is preliminary data.</text>
</comment>
<dbReference type="OrthoDB" id="2382241at2"/>
<dbReference type="InterPro" id="IPR031316">
    <property type="entry name" value="FlgM_C"/>
</dbReference>
<organism evidence="3 4">
    <name type="scientific">Thermogemmatispora tikiterensis</name>
    <dbReference type="NCBI Taxonomy" id="1825093"/>
    <lineage>
        <taxon>Bacteria</taxon>
        <taxon>Bacillati</taxon>
        <taxon>Chloroflexota</taxon>
        <taxon>Ktedonobacteria</taxon>
        <taxon>Thermogemmatisporales</taxon>
        <taxon>Thermogemmatisporaceae</taxon>
        <taxon>Thermogemmatispora</taxon>
    </lineage>
</organism>